<gene>
    <name evidence="2" type="ORF">J2N86_13730</name>
</gene>
<dbReference type="RefSeq" id="WP_407658995.1">
    <property type="nucleotide sequence ID" value="NZ_CP071527.1"/>
</dbReference>
<protein>
    <submittedName>
        <fullName evidence="2">Glucosaminidase domain-containing protein</fullName>
    </submittedName>
</protein>
<feature type="domain" description="Mannosyl-glycoprotein endo-beta-N-acetylglucosamidase-like" evidence="1">
    <location>
        <begin position="10"/>
        <end position="46"/>
    </location>
</feature>
<evidence type="ECO:0000313" key="3">
    <source>
        <dbReference type="Proteomes" id="UP001057474"/>
    </source>
</evidence>
<proteinExistence type="predicted"/>
<dbReference type="Gene3D" id="1.10.530.10">
    <property type="match status" value="1"/>
</dbReference>
<accession>A0ABY4YC55</accession>
<dbReference type="Pfam" id="PF01832">
    <property type="entry name" value="Glucosaminidase"/>
    <property type="match status" value="1"/>
</dbReference>
<evidence type="ECO:0000259" key="1">
    <source>
        <dbReference type="Pfam" id="PF01832"/>
    </source>
</evidence>
<dbReference type="EMBL" id="CP071527">
    <property type="protein sequence ID" value="USQ15219.1"/>
    <property type="molecule type" value="Genomic_DNA"/>
</dbReference>
<keyword evidence="3" id="KW-1185">Reference proteome</keyword>
<name>A0ABY4YC55_9GAMM</name>
<dbReference type="InterPro" id="IPR002901">
    <property type="entry name" value="MGlyc_endo_b_GlcNAc-like_dom"/>
</dbReference>
<organism evidence="2 3">
    <name type="scientific">Legionella lytica</name>
    <dbReference type="NCBI Taxonomy" id="96232"/>
    <lineage>
        <taxon>Bacteria</taxon>
        <taxon>Pseudomonadati</taxon>
        <taxon>Pseudomonadota</taxon>
        <taxon>Gammaproteobacteria</taxon>
        <taxon>Legionellales</taxon>
        <taxon>Legionellaceae</taxon>
        <taxon>Legionella</taxon>
    </lineage>
</organism>
<reference evidence="2" key="1">
    <citation type="submission" date="2021-03" db="EMBL/GenBank/DDBJ databases">
        <title>Legionella lytica PCM 2298.</title>
        <authorList>
            <person name="Koper P."/>
        </authorList>
    </citation>
    <scope>NUCLEOTIDE SEQUENCE</scope>
    <source>
        <strain evidence="2">PCM 2298</strain>
    </source>
</reference>
<sequence>MVIRINKLDAKDNNVNALYLVAHALHESDKGKSDLAKEHNNFWGLEPQSLQNNG</sequence>
<evidence type="ECO:0000313" key="2">
    <source>
        <dbReference type="EMBL" id="USQ15219.1"/>
    </source>
</evidence>
<dbReference type="Proteomes" id="UP001057474">
    <property type="component" value="Chromosome"/>
</dbReference>